<evidence type="ECO:0000313" key="3">
    <source>
        <dbReference type="Proteomes" id="UP000253606"/>
    </source>
</evidence>
<protein>
    <submittedName>
        <fullName evidence="2">Uncharacterized protein</fullName>
    </submittedName>
</protein>
<evidence type="ECO:0000313" key="2">
    <source>
        <dbReference type="EMBL" id="AXC11704.1"/>
    </source>
</evidence>
<feature type="region of interest" description="Disordered" evidence="1">
    <location>
        <begin position="1"/>
        <end position="35"/>
    </location>
</feature>
<reference evidence="2 3" key="1">
    <citation type="journal article" date="2018" name="Front. Microbiol.">
        <title>Hydrolytic Capabilities as a Key to Environmental Success: Chitinolytic and Cellulolytic Acidobacteria From Acidic Sub-arctic Soils and Boreal Peatlands.</title>
        <authorList>
            <person name="Belova S.E."/>
            <person name="Ravin N.V."/>
            <person name="Pankratov T.A."/>
            <person name="Rakitin A.L."/>
            <person name="Ivanova A.A."/>
            <person name="Beletsky A.V."/>
            <person name="Mardanov A.V."/>
            <person name="Sinninghe Damste J.S."/>
            <person name="Dedysh S.N."/>
        </authorList>
    </citation>
    <scope>NUCLEOTIDE SEQUENCE [LARGE SCALE GENOMIC DNA]</scope>
    <source>
        <strain evidence="2 3">SBC82</strain>
    </source>
</reference>
<gene>
    <name evidence="2" type="ORF">ACPOL_2382</name>
</gene>
<accession>A0A2Z5FYV6</accession>
<name>A0A2Z5FYV6_9BACT</name>
<feature type="compositionally biased region" description="Basic and acidic residues" evidence="1">
    <location>
        <begin position="1"/>
        <end position="33"/>
    </location>
</feature>
<sequence>MQPLARIERNRESIVSLEKDGSGEGRTEGGAHADEEDGTVLFCQLTEALELRANGGIAAVRLDEVAQTPGLLAALVFEYLYTIRGQELSGGFDAVDPPGRLAMG</sequence>
<dbReference type="KEGG" id="abas:ACPOL_2382"/>
<proteinExistence type="predicted"/>
<dbReference type="Proteomes" id="UP000253606">
    <property type="component" value="Chromosome"/>
</dbReference>
<dbReference type="EMBL" id="CP030840">
    <property type="protein sequence ID" value="AXC11704.1"/>
    <property type="molecule type" value="Genomic_DNA"/>
</dbReference>
<dbReference type="AlphaFoldDB" id="A0A2Z5FYV6"/>
<evidence type="ECO:0000256" key="1">
    <source>
        <dbReference type="SAM" id="MobiDB-lite"/>
    </source>
</evidence>
<organism evidence="2 3">
    <name type="scientific">Acidisarcina polymorpha</name>
    <dbReference type="NCBI Taxonomy" id="2211140"/>
    <lineage>
        <taxon>Bacteria</taxon>
        <taxon>Pseudomonadati</taxon>
        <taxon>Acidobacteriota</taxon>
        <taxon>Terriglobia</taxon>
        <taxon>Terriglobales</taxon>
        <taxon>Acidobacteriaceae</taxon>
        <taxon>Acidisarcina</taxon>
    </lineage>
</organism>
<keyword evidence="3" id="KW-1185">Reference proteome</keyword>